<evidence type="ECO:0000256" key="1">
    <source>
        <dbReference type="SAM" id="MobiDB-lite"/>
    </source>
</evidence>
<gene>
    <name evidence="2" type="ORF">OCTVUL_1B022297</name>
</gene>
<dbReference type="EMBL" id="OX597838">
    <property type="protein sequence ID" value="CAI9740557.1"/>
    <property type="molecule type" value="Genomic_DNA"/>
</dbReference>
<sequence>MFHASFINQTPCLFLNDELDLIQNSSRISLVHWLAKITLGGSGGDSGGGDCGGGGREERREEKKKKRNEE</sequence>
<evidence type="ECO:0000313" key="3">
    <source>
        <dbReference type="Proteomes" id="UP001162480"/>
    </source>
</evidence>
<reference evidence="2" key="1">
    <citation type="submission" date="2023-08" db="EMBL/GenBank/DDBJ databases">
        <authorList>
            <person name="Alioto T."/>
            <person name="Alioto T."/>
            <person name="Gomez Garrido J."/>
        </authorList>
    </citation>
    <scope>NUCLEOTIDE SEQUENCE</scope>
</reference>
<dbReference type="AlphaFoldDB" id="A0AA36FK27"/>
<keyword evidence="3" id="KW-1185">Reference proteome</keyword>
<organism evidence="2 3">
    <name type="scientific">Octopus vulgaris</name>
    <name type="common">Common octopus</name>
    <dbReference type="NCBI Taxonomy" id="6645"/>
    <lineage>
        <taxon>Eukaryota</taxon>
        <taxon>Metazoa</taxon>
        <taxon>Spiralia</taxon>
        <taxon>Lophotrochozoa</taxon>
        <taxon>Mollusca</taxon>
        <taxon>Cephalopoda</taxon>
        <taxon>Coleoidea</taxon>
        <taxon>Octopodiformes</taxon>
        <taxon>Octopoda</taxon>
        <taxon>Incirrata</taxon>
        <taxon>Octopodidae</taxon>
        <taxon>Octopus</taxon>
    </lineage>
</organism>
<evidence type="ECO:0000313" key="2">
    <source>
        <dbReference type="EMBL" id="CAI9740557.1"/>
    </source>
</evidence>
<feature type="region of interest" description="Disordered" evidence="1">
    <location>
        <begin position="39"/>
        <end position="70"/>
    </location>
</feature>
<feature type="compositionally biased region" description="Gly residues" evidence="1">
    <location>
        <begin position="40"/>
        <end position="54"/>
    </location>
</feature>
<feature type="compositionally biased region" description="Basic and acidic residues" evidence="1">
    <location>
        <begin position="55"/>
        <end position="70"/>
    </location>
</feature>
<name>A0AA36FK27_OCTVU</name>
<proteinExistence type="predicted"/>
<protein>
    <submittedName>
        <fullName evidence="2">Uncharacterized protein</fullName>
    </submittedName>
</protein>
<dbReference type="Proteomes" id="UP001162480">
    <property type="component" value="Chromosome 25"/>
</dbReference>
<accession>A0AA36FK27</accession>